<evidence type="ECO:0000259" key="1">
    <source>
        <dbReference type="Pfam" id="PF12697"/>
    </source>
</evidence>
<organism evidence="2 3">
    <name type="scientific">Naasia lichenicola</name>
    <dbReference type="NCBI Taxonomy" id="2565933"/>
    <lineage>
        <taxon>Bacteria</taxon>
        <taxon>Bacillati</taxon>
        <taxon>Actinomycetota</taxon>
        <taxon>Actinomycetes</taxon>
        <taxon>Micrococcales</taxon>
        <taxon>Microbacteriaceae</taxon>
        <taxon>Naasia</taxon>
    </lineage>
</organism>
<sequence length="306" mass="33131">MKTVASPYAGLVDAVEVRTQKVDVLGSATRYWEYGPVGAEVTIVAVHGFRGDHNGLESIVAHLCANDPRIRVISPDLPGFGVSEPLHYDVHDLAGYASWLRAFLDRLGLLGTAVVLGHSFGSIVVAAALGGGLPAPRAILINPIASPALSGPNAVGTRLAIFYYWLGARLPERLGFWILRWRLVTRGISIFMTKSKDPVLRRWVHNQHDRFFGAFANRQVVLDAFRASVSHDVSEYAPSIAIPVQLIAAELDDITPVADNEALARLFPSADLKMIPGVGHLIHYEVPAEAARQIDAFVLPQSPPAS</sequence>
<gene>
    <name evidence="2" type="ORF">E6C64_01870</name>
</gene>
<dbReference type="Proteomes" id="UP000309133">
    <property type="component" value="Unassembled WGS sequence"/>
</dbReference>
<dbReference type="AlphaFoldDB" id="A0A4S4FT74"/>
<feature type="domain" description="AB hydrolase-1" evidence="1">
    <location>
        <begin position="43"/>
        <end position="292"/>
    </location>
</feature>
<dbReference type="SUPFAM" id="SSF53474">
    <property type="entry name" value="alpha/beta-Hydrolases"/>
    <property type="match status" value="1"/>
</dbReference>
<dbReference type="InterPro" id="IPR000073">
    <property type="entry name" value="AB_hydrolase_1"/>
</dbReference>
<proteinExistence type="predicted"/>
<accession>A0A4S4FT74</accession>
<dbReference type="EMBL" id="SSSM01000001">
    <property type="protein sequence ID" value="THG33132.1"/>
    <property type="molecule type" value="Genomic_DNA"/>
</dbReference>
<name>A0A4S4FT74_9MICO</name>
<keyword evidence="2" id="KW-0378">Hydrolase</keyword>
<dbReference type="RefSeq" id="WP_136425913.1">
    <property type="nucleotide sequence ID" value="NZ_SSSM01000001.1"/>
</dbReference>
<comment type="caution">
    <text evidence="2">The sequence shown here is derived from an EMBL/GenBank/DDBJ whole genome shotgun (WGS) entry which is preliminary data.</text>
</comment>
<dbReference type="OrthoDB" id="5195507at2"/>
<evidence type="ECO:0000313" key="3">
    <source>
        <dbReference type="Proteomes" id="UP000309133"/>
    </source>
</evidence>
<dbReference type="GO" id="GO:0016020">
    <property type="term" value="C:membrane"/>
    <property type="evidence" value="ECO:0007669"/>
    <property type="project" value="TreeGrafter"/>
</dbReference>
<dbReference type="GO" id="GO:0016787">
    <property type="term" value="F:hydrolase activity"/>
    <property type="evidence" value="ECO:0007669"/>
    <property type="project" value="UniProtKB-KW"/>
</dbReference>
<protein>
    <submittedName>
        <fullName evidence="2">Alpha/beta hydrolase</fullName>
    </submittedName>
</protein>
<dbReference type="PANTHER" id="PTHR43798">
    <property type="entry name" value="MONOACYLGLYCEROL LIPASE"/>
    <property type="match status" value="1"/>
</dbReference>
<dbReference type="PANTHER" id="PTHR43798:SF33">
    <property type="entry name" value="HYDROLASE, PUTATIVE (AFU_ORTHOLOGUE AFUA_2G14860)-RELATED"/>
    <property type="match status" value="1"/>
</dbReference>
<dbReference type="InterPro" id="IPR050266">
    <property type="entry name" value="AB_hydrolase_sf"/>
</dbReference>
<dbReference type="Gene3D" id="3.40.50.1820">
    <property type="entry name" value="alpha/beta hydrolase"/>
    <property type="match status" value="1"/>
</dbReference>
<dbReference type="InterPro" id="IPR000639">
    <property type="entry name" value="Epox_hydrolase-like"/>
</dbReference>
<reference evidence="2 3" key="1">
    <citation type="submission" date="2019-04" db="EMBL/GenBank/DDBJ databases">
        <authorList>
            <person name="Jiang L."/>
        </authorList>
    </citation>
    <scope>NUCLEOTIDE SEQUENCE [LARGE SCALE GENOMIC DNA]</scope>
    <source>
        <strain evidence="2 3">YIM 131853</strain>
    </source>
</reference>
<keyword evidence="3" id="KW-1185">Reference proteome</keyword>
<dbReference type="PRINTS" id="PR00412">
    <property type="entry name" value="EPOXHYDRLASE"/>
</dbReference>
<evidence type="ECO:0000313" key="2">
    <source>
        <dbReference type="EMBL" id="THG33132.1"/>
    </source>
</evidence>
<dbReference type="Pfam" id="PF12697">
    <property type="entry name" value="Abhydrolase_6"/>
    <property type="match status" value="1"/>
</dbReference>
<dbReference type="InterPro" id="IPR029058">
    <property type="entry name" value="AB_hydrolase_fold"/>
</dbReference>